<reference evidence="9 10" key="1">
    <citation type="submission" date="2021-01" db="EMBL/GenBank/DDBJ databases">
        <title>Genomic Encyclopedia of Type Strains, Phase IV (KMG-IV): sequencing the most valuable type-strain genomes for metagenomic binning, comparative biology and taxonomic classification.</title>
        <authorList>
            <person name="Goeker M."/>
        </authorList>
    </citation>
    <scope>NUCLEOTIDE SEQUENCE [LARGE SCALE GENOMIC DNA]</scope>
    <source>
        <strain evidence="9 10">DSM 25540</strain>
    </source>
</reference>
<dbReference type="PANTHER" id="PTHR34108">
    <property type="entry name" value="SEPTUM SITE-DETERMINING PROTEIN MINC"/>
    <property type="match status" value="1"/>
</dbReference>
<evidence type="ECO:0000313" key="9">
    <source>
        <dbReference type="EMBL" id="MBM7631665.1"/>
    </source>
</evidence>
<feature type="domain" description="Septum site-determining protein MinC N-terminal" evidence="8">
    <location>
        <begin position="10"/>
        <end position="86"/>
    </location>
</feature>
<dbReference type="InterPro" id="IPR036145">
    <property type="entry name" value="MinC_C_sf"/>
</dbReference>
<organism evidence="9 10">
    <name type="scientific">Geomicrobium sediminis</name>
    <dbReference type="NCBI Taxonomy" id="1347788"/>
    <lineage>
        <taxon>Bacteria</taxon>
        <taxon>Bacillati</taxon>
        <taxon>Bacillota</taxon>
        <taxon>Bacilli</taxon>
        <taxon>Bacillales</taxon>
        <taxon>Geomicrobium</taxon>
    </lineage>
</organism>
<comment type="caution">
    <text evidence="9">The sequence shown here is derived from an EMBL/GenBank/DDBJ whole genome shotgun (WGS) entry which is preliminary data.</text>
</comment>
<keyword evidence="4 6" id="KW-0131">Cell cycle</keyword>
<dbReference type="PANTHER" id="PTHR34108:SF1">
    <property type="entry name" value="SEPTUM SITE-DETERMINING PROTEIN MINC"/>
    <property type="match status" value="1"/>
</dbReference>
<evidence type="ECO:0000259" key="7">
    <source>
        <dbReference type="Pfam" id="PF03775"/>
    </source>
</evidence>
<dbReference type="Proteomes" id="UP000741863">
    <property type="component" value="Unassembled WGS sequence"/>
</dbReference>
<evidence type="ECO:0000259" key="8">
    <source>
        <dbReference type="Pfam" id="PF22642"/>
    </source>
</evidence>
<comment type="subunit">
    <text evidence="5 6">Interacts with MinD and FtsZ.</text>
</comment>
<evidence type="ECO:0000256" key="2">
    <source>
        <dbReference type="ARBA" id="ARBA00022618"/>
    </source>
</evidence>
<dbReference type="HAMAP" id="MF_00267">
    <property type="entry name" value="MinC"/>
    <property type="match status" value="1"/>
</dbReference>
<feature type="domain" description="Septum formation inhibitor MinC C-terminal" evidence="7">
    <location>
        <begin position="110"/>
        <end position="214"/>
    </location>
</feature>
<evidence type="ECO:0000256" key="3">
    <source>
        <dbReference type="ARBA" id="ARBA00023210"/>
    </source>
</evidence>
<keyword evidence="2 6" id="KW-0132">Cell division</keyword>
<comment type="function">
    <text evidence="6">Cell division inhibitor that blocks the formation of polar Z ring septums. Rapidly oscillates between the poles of the cell to destabilize FtsZ filaments that have formed before they mature into polar Z rings. Prevents FtsZ polymerization.</text>
</comment>
<dbReference type="Pfam" id="PF03775">
    <property type="entry name" value="MinC_C"/>
    <property type="match status" value="1"/>
</dbReference>
<sequence length="232" mass="25809">MKTSVQKQNVTIKGTKDGIIIHLNDQCGYDAMITELKSKLTENHSAFDPNKDVSVRVHLGKRYLEQEQQREIQQIIEESGAIVVDELISEVMTKKEAKKQQEQQELTTFTRLVRSGQVLRVKGDLLILGDVNPGGAVEAAGDVYVLGALKGIARAGIDGNENAIVAASVMVPSQITIADRLYLTEATRAERSIEMKKTEPKYACIEHQEEDIVFHAMSGLAAFRRDRKNEMD</sequence>
<evidence type="ECO:0000256" key="4">
    <source>
        <dbReference type="ARBA" id="ARBA00023306"/>
    </source>
</evidence>
<dbReference type="RefSeq" id="WP_042419379.1">
    <property type="nucleotide sequence ID" value="NZ_JAFBEC010000002.1"/>
</dbReference>
<dbReference type="NCBIfam" id="TIGR01222">
    <property type="entry name" value="minC"/>
    <property type="match status" value="1"/>
</dbReference>
<dbReference type="InterPro" id="IPR055219">
    <property type="entry name" value="MinC_N_1"/>
</dbReference>
<evidence type="ECO:0000313" key="10">
    <source>
        <dbReference type="Proteomes" id="UP000741863"/>
    </source>
</evidence>
<evidence type="ECO:0000256" key="6">
    <source>
        <dbReference type="HAMAP-Rule" id="MF_00267"/>
    </source>
</evidence>
<dbReference type="InterPro" id="IPR013033">
    <property type="entry name" value="MinC"/>
</dbReference>
<dbReference type="Gene3D" id="3.30.160.540">
    <property type="match status" value="1"/>
</dbReference>
<protein>
    <recommendedName>
        <fullName evidence="6">Probable septum site-determining protein MinC</fullName>
    </recommendedName>
</protein>
<dbReference type="EMBL" id="JAFBEC010000002">
    <property type="protein sequence ID" value="MBM7631665.1"/>
    <property type="molecule type" value="Genomic_DNA"/>
</dbReference>
<dbReference type="Pfam" id="PF22642">
    <property type="entry name" value="MinC_N_1"/>
    <property type="match status" value="1"/>
</dbReference>
<proteinExistence type="inferred from homology"/>
<dbReference type="InterPro" id="IPR016098">
    <property type="entry name" value="CAP/MinC_C"/>
</dbReference>
<dbReference type="Gene3D" id="2.160.20.70">
    <property type="match status" value="1"/>
</dbReference>
<evidence type="ECO:0000256" key="1">
    <source>
        <dbReference type="ARBA" id="ARBA00006291"/>
    </source>
</evidence>
<dbReference type="SUPFAM" id="SSF63848">
    <property type="entry name" value="Cell-division inhibitor MinC, C-terminal domain"/>
    <property type="match status" value="1"/>
</dbReference>
<name>A0ABS2P8E6_9BACL</name>
<comment type="similarity">
    <text evidence="1 6">Belongs to the MinC family.</text>
</comment>
<dbReference type="InterPro" id="IPR005526">
    <property type="entry name" value="Septum_form_inhib_MinC_C"/>
</dbReference>
<evidence type="ECO:0000256" key="5">
    <source>
        <dbReference type="ARBA" id="ARBA00046874"/>
    </source>
</evidence>
<keyword evidence="3 6" id="KW-0717">Septation</keyword>
<gene>
    <name evidence="6" type="primary">minC</name>
    <name evidence="9" type="ORF">JOD17_000757</name>
</gene>
<accession>A0ABS2P8E6</accession>
<keyword evidence="10" id="KW-1185">Reference proteome</keyword>